<evidence type="ECO:0000259" key="3">
    <source>
        <dbReference type="PROSITE" id="PS51382"/>
    </source>
</evidence>
<protein>
    <recommendedName>
        <fullName evidence="3">SPX domain-containing protein</fullName>
    </recommendedName>
</protein>
<evidence type="ECO:0000313" key="4">
    <source>
        <dbReference type="EMBL" id="POM83910.1"/>
    </source>
</evidence>
<organism evidence="4 5">
    <name type="scientific">Cryptosporidium meleagridis</name>
    <dbReference type="NCBI Taxonomy" id="93969"/>
    <lineage>
        <taxon>Eukaryota</taxon>
        <taxon>Sar</taxon>
        <taxon>Alveolata</taxon>
        <taxon>Apicomplexa</taxon>
        <taxon>Conoidasida</taxon>
        <taxon>Coccidia</taxon>
        <taxon>Eucoccidiorida</taxon>
        <taxon>Eimeriorina</taxon>
        <taxon>Cryptosporidiidae</taxon>
        <taxon>Cryptosporidium</taxon>
    </lineage>
</organism>
<feature type="region of interest" description="Disordered" evidence="2">
    <location>
        <begin position="163"/>
        <end position="201"/>
    </location>
</feature>
<dbReference type="InterPro" id="IPR004331">
    <property type="entry name" value="SPX_dom"/>
</dbReference>
<feature type="compositionally biased region" description="Polar residues" evidence="2">
    <location>
        <begin position="177"/>
        <end position="201"/>
    </location>
</feature>
<name>A0A2P4Z1P8_9CRYT</name>
<evidence type="ECO:0000256" key="2">
    <source>
        <dbReference type="SAM" id="MobiDB-lite"/>
    </source>
</evidence>
<accession>A0A2P4Z1P8</accession>
<proteinExistence type="predicted"/>
<feature type="region of interest" description="Disordered" evidence="2">
    <location>
        <begin position="107"/>
        <end position="139"/>
    </location>
</feature>
<keyword evidence="1" id="KW-0175">Coiled coil</keyword>
<evidence type="ECO:0000256" key="1">
    <source>
        <dbReference type="SAM" id="Coils"/>
    </source>
</evidence>
<dbReference type="EMBL" id="JIBK01000027">
    <property type="protein sequence ID" value="POM83910.1"/>
    <property type="molecule type" value="Genomic_DNA"/>
</dbReference>
<sequence>MVEKIFCRIISQIPLIKYSKLGIIVRIHASKFVSEDEQVDLVFDIYIDELVPSKSNVFFDISVNNSKGDLILLTSESRCVVAHIPWEKNIGEFKRINNIFNSGSFSSISDSNPNSNPSPKSTINLNSSLPNASAKKQHPIKFKRPSHSYGLFEEDYEINNFHHSNQDSEYNREFHSDNYSTNRPMSISSQNSKSQVANQSSSKRENNNLYVYYIPLVTGITVFNALNLKTKDHHDQVFHSGNNNQSNIIKSLWYHLDDYIVFLLIKSSNNNNKSTSKLIVLDLISVINSKNEANPQSLYNIENNFIVNYFSTNNYHDDNHEAPVDFVFGKGPDIWNILTIYILFEDNTIFSICPVIMNRMKLPYFAYQLLYTHLLEQEFLLNSKDELIDKTDFCYDENLHNTLNILLGDLRNPMDESGKIIEEVLQVSISKENFQIISSALKPIPMKLFISWKLENHELKDVKSLKFISITNHPLSVFVILGSNLEIGVFIASYLSLPKFQDNNESNSNQRKTSAFVLNKQMDSFQLEDIQDEFNFTLECIQKSKIPLDFETSSKEPSNEENKQELLEKIISKLRFYDGIHFYNTSGTDIVNININKPLFIVGISTESNLFVIYIDWLHYLFTLYSTIESEINYQDEDNKVLPVSENLEIIRKCIDSNPELKIHQLISFNDFKDYCNTNFNNTCLTFTSNYCIGTTNGKNNIDRNKVEIEFIYNLNSNSNNSQNENGDSKSYILCNPDYDELPEISNDEIQNTKSIKREFNIKDFIDLDNIDNESNVDRNNNDSETTQVDYQLSKLNEYTQESLLTEMNKYYSKFNLLRNEIKSIKSEKEISEYYLNVLKFLNEYNSNIILRLNNSTKPVINLIENIKPRINLISELKEEIEKSNEEIKKREDEIQLKIKNTLETSDSINERILRVKNLFIQELNNHRIQYNQDIIIPELLLMLSNVQLELCSAIFNSFNSNLDRISTKNGNDDGPFGINNEKCKSYDELDQQKISSLNNEFNNYLKYNKFVINKFQNLQNRILELNRIVCNYSK</sequence>
<feature type="compositionally biased region" description="Low complexity" evidence="2">
    <location>
        <begin position="107"/>
        <end position="124"/>
    </location>
</feature>
<dbReference type="OrthoDB" id="341482at2759"/>
<dbReference type="AlphaFoldDB" id="A0A2P4Z1P8"/>
<reference evidence="4 5" key="1">
    <citation type="submission" date="2014-04" db="EMBL/GenBank/DDBJ databases">
        <title>Comparative Genomics of Cryptosporidium Species.</title>
        <authorList>
            <person name="Silva J.C."/>
            <person name="Su Q."/>
            <person name="Chalmers R."/>
            <person name="Chibucos M.C."/>
            <person name="Elwin K."/>
            <person name="Godinez A."/>
            <person name="Guo F."/>
            <person name="Huynh K."/>
            <person name="Orvis J."/>
            <person name="Ott S."/>
            <person name="Sadzewicz L."/>
            <person name="Sengamalay N."/>
            <person name="Shetty A."/>
            <person name="Sun M."/>
            <person name="Tallon L."/>
            <person name="Xiao L."/>
            <person name="Zhang H."/>
            <person name="Fraser C.M."/>
            <person name="Zhu G."/>
            <person name="Kissinger J."/>
            <person name="Widmer G."/>
        </authorList>
    </citation>
    <scope>NUCLEOTIDE SEQUENCE [LARGE SCALE GENOMIC DNA]</scope>
    <source>
        <strain evidence="4 5">UKMEL1</strain>
    </source>
</reference>
<dbReference type="Proteomes" id="UP000236928">
    <property type="component" value="Unassembled WGS sequence"/>
</dbReference>
<feature type="domain" description="SPX" evidence="3">
    <location>
        <begin position="794"/>
        <end position="1035"/>
    </location>
</feature>
<dbReference type="VEuPathDB" id="CryptoDB:CmeUKMEL1_09755"/>
<comment type="caution">
    <text evidence="4">The sequence shown here is derived from an EMBL/GenBank/DDBJ whole genome shotgun (WGS) entry which is preliminary data.</text>
</comment>
<gene>
    <name evidence="4" type="ORF">CmeUKMEL1_09755</name>
</gene>
<evidence type="ECO:0000313" key="5">
    <source>
        <dbReference type="Proteomes" id="UP000236928"/>
    </source>
</evidence>
<dbReference type="PROSITE" id="PS51382">
    <property type="entry name" value="SPX"/>
    <property type="match status" value="1"/>
</dbReference>
<feature type="compositionally biased region" description="Basic and acidic residues" evidence="2">
    <location>
        <begin position="164"/>
        <end position="176"/>
    </location>
</feature>
<keyword evidence="5" id="KW-1185">Reference proteome</keyword>
<feature type="coiled-coil region" evidence="1">
    <location>
        <begin position="871"/>
        <end position="905"/>
    </location>
</feature>